<keyword evidence="2" id="KW-1003">Cell membrane</keyword>
<feature type="transmembrane region" description="Helical" evidence="6">
    <location>
        <begin position="426"/>
        <end position="443"/>
    </location>
</feature>
<dbReference type="AlphaFoldDB" id="A0A5D4T5M1"/>
<evidence type="ECO:0000256" key="4">
    <source>
        <dbReference type="ARBA" id="ARBA00022989"/>
    </source>
</evidence>
<proteinExistence type="predicted"/>
<evidence type="ECO:0000256" key="5">
    <source>
        <dbReference type="ARBA" id="ARBA00023136"/>
    </source>
</evidence>
<evidence type="ECO:0000313" key="8">
    <source>
        <dbReference type="Proteomes" id="UP000324517"/>
    </source>
</evidence>
<feature type="transmembrane region" description="Helical" evidence="6">
    <location>
        <begin position="455"/>
        <end position="474"/>
    </location>
</feature>
<dbReference type="OrthoDB" id="8482265at2"/>
<feature type="transmembrane region" description="Helical" evidence="6">
    <location>
        <begin position="181"/>
        <end position="200"/>
    </location>
</feature>
<accession>A0A5D4T5M1</accession>
<sequence length="494" mass="55759">MSELRELGNKSIIIFAGRVLGQVVTFISVIVIARLLGANVYGQFVYLISFLAIFTIISKLGIQNGIVSFLSRNSFNLRQKQSILNFSLRTAALLSIIVVILIYANKDFILEELLNNIEYENLFLLLIPIVIFDTLISILRSSLVAYRKIKEITLVDNLFNPISKTFLVILLVMVFKIENYYALVIPLYLSSIIGIIYYIIKIKELALFGKLEKDFNHIQIVKFSLPLLFTGVVIIITQNVDKYMIGYMIDAKNVGVYRMAIQFGTVSSIALLSVNTIFSPIISGLYFDNRISELKKMYQITTKWITIINLMIFGMILIFSKDIMRIGGEEFTEGAMALIIISIGQVVNSIVGSVGIINTMTGSPKLELYSGSVAMVLNVILNLFLIPIYGINGAAFATAIALLTNSMLNFSFMYSKLKMHPFDKSYLNLLCVFVVSVTSIYFLSDIIQVHYLVKILGIGFIYSIIFSLLIYRFVMSDNELRILKSEVNKRINRN</sequence>
<feature type="transmembrane region" description="Helical" evidence="6">
    <location>
        <begin position="123"/>
        <end position="146"/>
    </location>
</feature>
<feature type="transmembrane region" description="Helical" evidence="6">
    <location>
        <begin position="43"/>
        <end position="62"/>
    </location>
</feature>
<keyword evidence="4 6" id="KW-1133">Transmembrane helix</keyword>
<dbReference type="Proteomes" id="UP000324517">
    <property type="component" value="Unassembled WGS sequence"/>
</dbReference>
<organism evidence="7 8">
    <name type="scientific">Sutcliffiella horikoshii</name>
    <dbReference type="NCBI Taxonomy" id="79883"/>
    <lineage>
        <taxon>Bacteria</taxon>
        <taxon>Bacillati</taxon>
        <taxon>Bacillota</taxon>
        <taxon>Bacilli</taxon>
        <taxon>Bacillales</taxon>
        <taxon>Bacillaceae</taxon>
        <taxon>Sutcliffiella</taxon>
    </lineage>
</organism>
<reference evidence="7 8" key="1">
    <citation type="submission" date="2019-08" db="EMBL/GenBank/DDBJ databases">
        <title>Bacillus genomes from the desert of Cuatro Cienegas, Coahuila.</title>
        <authorList>
            <person name="Olmedo-Alvarez G."/>
        </authorList>
    </citation>
    <scope>NUCLEOTIDE SEQUENCE [LARGE SCALE GENOMIC DNA]</scope>
    <source>
        <strain evidence="7 8">CH98b_3T</strain>
    </source>
</reference>
<keyword evidence="3 6" id="KW-0812">Transmembrane</keyword>
<evidence type="ECO:0000256" key="1">
    <source>
        <dbReference type="ARBA" id="ARBA00004651"/>
    </source>
</evidence>
<evidence type="ECO:0000256" key="6">
    <source>
        <dbReference type="SAM" id="Phobius"/>
    </source>
</evidence>
<comment type="subcellular location">
    <subcellularLocation>
        <location evidence="1">Cell membrane</location>
        <topology evidence="1">Multi-pass membrane protein</topology>
    </subcellularLocation>
</comment>
<dbReference type="PANTHER" id="PTHR30250:SF27">
    <property type="entry name" value="POLYSACCHARIDE BIOSYNTHESIS PROTEIN"/>
    <property type="match status" value="1"/>
</dbReference>
<feature type="transmembrane region" description="Helical" evidence="6">
    <location>
        <begin position="260"/>
        <end position="288"/>
    </location>
</feature>
<dbReference type="PANTHER" id="PTHR30250">
    <property type="entry name" value="PST FAMILY PREDICTED COLANIC ACID TRANSPORTER"/>
    <property type="match status" value="1"/>
</dbReference>
<evidence type="ECO:0000256" key="3">
    <source>
        <dbReference type="ARBA" id="ARBA00022692"/>
    </source>
</evidence>
<dbReference type="EMBL" id="VTET01000008">
    <property type="protein sequence ID" value="TYS69998.1"/>
    <property type="molecule type" value="Genomic_DNA"/>
</dbReference>
<feature type="transmembrane region" description="Helical" evidence="6">
    <location>
        <begin position="158"/>
        <end position="175"/>
    </location>
</feature>
<feature type="transmembrane region" description="Helical" evidence="6">
    <location>
        <begin position="220"/>
        <end position="240"/>
    </location>
</feature>
<feature type="transmembrane region" description="Helical" evidence="6">
    <location>
        <begin position="395"/>
        <end position="414"/>
    </location>
</feature>
<feature type="transmembrane region" description="Helical" evidence="6">
    <location>
        <begin position="12"/>
        <end position="37"/>
    </location>
</feature>
<dbReference type="InterPro" id="IPR002797">
    <property type="entry name" value="Polysacc_synth"/>
</dbReference>
<feature type="transmembrane region" description="Helical" evidence="6">
    <location>
        <begin position="83"/>
        <end position="103"/>
    </location>
</feature>
<keyword evidence="5 6" id="KW-0472">Membrane</keyword>
<evidence type="ECO:0000256" key="2">
    <source>
        <dbReference type="ARBA" id="ARBA00022475"/>
    </source>
</evidence>
<comment type="caution">
    <text evidence="7">The sequence shown here is derived from an EMBL/GenBank/DDBJ whole genome shotgun (WGS) entry which is preliminary data.</text>
</comment>
<feature type="transmembrane region" description="Helical" evidence="6">
    <location>
        <begin position="300"/>
        <end position="320"/>
    </location>
</feature>
<name>A0A5D4T5M1_9BACI</name>
<dbReference type="Pfam" id="PF01943">
    <property type="entry name" value="Polysacc_synt"/>
    <property type="match status" value="1"/>
</dbReference>
<dbReference type="CDD" id="cd13128">
    <property type="entry name" value="MATE_Wzx_like"/>
    <property type="match status" value="1"/>
</dbReference>
<dbReference type="RefSeq" id="WP_148979907.1">
    <property type="nucleotide sequence ID" value="NZ_JBNILM010000006.1"/>
</dbReference>
<dbReference type="InterPro" id="IPR050833">
    <property type="entry name" value="Poly_Biosynth_Transport"/>
</dbReference>
<evidence type="ECO:0000313" key="7">
    <source>
        <dbReference type="EMBL" id="TYS69998.1"/>
    </source>
</evidence>
<gene>
    <name evidence="7" type="ORF">FZC75_15260</name>
</gene>
<feature type="transmembrane region" description="Helical" evidence="6">
    <location>
        <begin position="368"/>
        <end position="389"/>
    </location>
</feature>
<dbReference type="GO" id="GO:0005886">
    <property type="term" value="C:plasma membrane"/>
    <property type="evidence" value="ECO:0007669"/>
    <property type="project" value="UniProtKB-SubCell"/>
</dbReference>
<protein>
    <submittedName>
        <fullName evidence="7">Flippase</fullName>
    </submittedName>
</protein>
<feature type="transmembrane region" description="Helical" evidence="6">
    <location>
        <begin position="335"/>
        <end position="356"/>
    </location>
</feature>